<name>A0A0V1GXK2_9BILA</name>
<feature type="region of interest" description="Disordered" evidence="1">
    <location>
        <begin position="1"/>
        <end position="90"/>
    </location>
</feature>
<feature type="compositionally biased region" description="Low complexity" evidence="1">
    <location>
        <begin position="10"/>
        <end position="20"/>
    </location>
</feature>
<dbReference type="InterPro" id="IPR052638">
    <property type="entry name" value="PiggyBac_TE-derived"/>
</dbReference>
<gene>
    <name evidence="3" type="primary">PGBD2</name>
    <name evidence="3" type="ORF">T11_14765</name>
</gene>
<dbReference type="Proteomes" id="UP000055024">
    <property type="component" value="Unassembled WGS sequence"/>
</dbReference>
<dbReference type="STRING" id="268475.A0A0V1GXK2"/>
<dbReference type="AlphaFoldDB" id="A0A0V1GXK2"/>
<feature type="compositionally biased region" description="Acidic residues" evidence="1">
    <location>
        <begin position="65"/>
        <end position="89"/>
    </location>
</feature>
<accession>A0A0V1GXK2</accession>
<dbReference type="GO" id="GO:0043565">
    <property type="term" value="F:sequence-specific DNA binding"/>
    <property type="evidence" value="ECO:0007669"/>
    <property type="project" value="TreeGrafter"/>
</dbReference>
<dbReference type="PANTHER" id="PTHR47055:SF3">
    <property type="entry name" value="PHORBOL-ESTER_DAG-TYPE DOMAIN-CONTAINING PROTEIN"/>
    <property type="match status" value="1"/>
</dbReference>
<evidence type="ECO:0000259" key="2">
    <source>
        <dbReference type="Pfam" id="PF13843"/>
    </source>
</evidence>
<reference evidence="3 4" key="1">
    <citation type="submission" date="2015-01" db="EMBL/GenBank/DDBJ databases">
        <title>Evolution of Trichinella species and genotypes.</title>
        <authorList>
            <person name="Korhonen P.K."/>
            <person name="Edoardo P."/>
            <person name="Giuseppe L.R."/>
            <person name="Gasser R.B."/>
        </authorList>
    </citation>
    <scope>NUCLEOTIDE SEQUENCE [LARGE SCALE GENOMIC DNA]</scope>
    <source>
        <strain evidence="3">ISS1029</strain>
    </source>
</reference>
<evidence type="ECO:0000313" key="4">
    <source>
        <dbReference type="Proteomes" id="UP000055024"/>
    </source>
</evidence>
<proteinExistence type="predicted"/>
<dbReference type="InterPro" id="IPR029526">
    <property type="entry name" value="PGBD"/>
</dbReference>
<keyword evidence="4" id="KW-1185">Reference proteome</keyword>
<dbReference type="EMBL" id="JYDP01000208">
    <property type="protein sequence ID" value="KRZ03019.1"/>
    <property type="molecule type" value="Genomic_DNA"/>
</dbReference>
<evidence type="ECO:0000256" key="1">
    <source>
        <dbReference type="SAM" id="MobiDB-lite"/>
    </source>
</evidence>
<comment type="caution">
    <text evidence="3">The sequence shown here is derived from an EMBL/GenBank/DDBJ whole genome shotgun (WGS) entry which is preliminary data.</text>
</comment>
<organism evidence="3 4">
    <name type="scientific">Trichinella zimbabwensis</name>
    <dbReference type="NCBI Taxonomy" id="268475"/>
    <lineage>
        <taxon>Eukaryota</taxon>
        <taxon>Metazoa</taxon>
        <taxon>Ecdysozoa</taxon>
        <taxon>Nematoda</taxon>
        <taxon>Enoplea</taxon>
        <taxon>Dorylaimia</taxon>
        <taxon>Trichinellida</taxon>
        <taxon>Trichinellidae</taxon>
        <taxon>Trichinella</taxon>
    </lineage>
</organism>
<feature type="domain" description="PiggyBac transposable element-derived protein" evidence="2">
    <location>
        <begin position="137"/>
        <end position="237"/>
    </location>
</feature>
<sequence>MKSVLLDLRTPSTSAATPSSMSVNEDNLEEEARDAVSSSRHPVNDIVLPPTAGDSGEGVSNTEYVPDEPEEELEPAGELEAEEEVDTEEVPIQHTSKNARVVTLLWKKSDQFDGRLPSPYISPSDQIQRFSELSAFEVWKEVFSDAMVEHIMKHTNLYARRDCNNKTFSASKKDIENFLGTVMLSEYHSLPHVQHYGSTQPDMGVPLVYNTMSRNCYMELKKYIHFSDNQKLTRDDKRTYSVWMKLWCHTSVAIVRRCSSGGSLFASAIRSGCGNDGDPYYMSIYQGKDEQASKEHLDARVLELQHRCCQILPLSKRSEGHLIAVAMARSTLPSGTTPPWEQ</sequence>
<dbReference type="Pfam" id="PF13843">
    <property type="entry name" value="DDE_Tnp_1_7"/>
    <property type="match status" value="1"/>
</dbReference>
<dbReference type="PANTHER" id="PTHR47055">
    <property type="entry name" value="DDE_TNP_1_7 DOMAIN-CONTAINING PROTEIN"/>
    <property type="match status" value="1"/>
</dbReference>
<dbReference type="OrthoDB" id="5810550at2759"/>
<evidence type="ECO:0000313" key="3">
    <source>
        <dbReference type="EMBL" id="KRZ03019.1"/>
    </source>
</evidence>
<protein>
    <submittedName>
        <fullName evidence="3">PiggyBac transposable element-derived protein 2</fullName>
    </submittedName>
</protein>